<feature type="region of interest" description="Disordered" evidence="7">
    <location>
        <begin position="1"/>
        <end position="40"/>
    </location>
</feature>
<keyword evidence="3 6" id="KW-0240">DNA-directed RNA polymerase</keyword>
<accession>U6LUD1</accession>
<evidence type="ECO:0000256" key="5">
    <source>
        <dbReference type="ARBA" id="ARBA00023242"/>
    </source>
</evidence>
<evidence type="ECO:0000256" key="2">
    <source>
        <dbReference type="ARBA" id="ARBA00011038"/>
    </source>
</evidence>
<evidence type="ECO:0000313" key="9">
    <source>
        <dbReference type="Proteomes" id="UP000030750"/>
    </source>
</evidence>
<evidence type="ECO:0000313" key="8">
    <source>
        <dbReference type="EMBL" id="CDJ53751.1"/>
    </source>
</evidence>
<evidence type="ECO:0000256" key="3">
    <source>
        <dbReference type="ARBA" id="ARBA00022478"/>
    </source>
</evidence>
<dbReference type="Pfam" id="PF05158">
    <property type="entry name" value="RNA_pol_Rpc34"/>
    <property type="match status" value="1"/>
</dbReference>
<keyword evidence="5 6" id="KW-0539">Nucleus</keyword>
<organism evidence="8 9">
    <name type="scientific">Eimeria brunetti</name>
    <dbReference type="NCBI Taxonomy" id="51314"/>
    <lineage>
        <taxon>Eukaryota</taxon>
        <taxon>Sar</taxon>
        <taxon>Alveolata</taxon>
        <taxon>Apicomplexa</taxon>
        <taxon>Conoidasida</taxon>
        <taxon>Coccidia</taxon>
        <taxon>Eucoccidiorida</taxon>
        <taxon>Eimeriorina</taxon>
        <taxon>Eimeriidae</taxon>
        <taxon>Eimeria</taxon>
    </lineage>
</organism>
<dbReference type="EMBL" id="HG713402">
    <property type="protein sequence ID" value="CDJ53751.1"/>
    <property type="molecule type" value="Genomic_DNA"/>
</dbReference>
<evidence type="ECO:0000256" key="7">
    <source>
        <dbReference type="SAM" id="MobiDB-lite"/>
    </source>
</evidence>
<sequence length="371" mass="40077">MSAAKQGNAGGEPKDAGGPPAGEGTGGPRPGAPRGPATLTGEDLSSAYNLGLRNNNELTQQLLLDQGWSREKIVAVFNRLNEARAGIIRKKGDTVCCVVRPANVIPALKQLDALDYKVYCAVELAGNTGVWTADIRKSTGLQTHIIQRGVRNLCENLQLIKPVKSIHVKNRKMYILSHMEPAKEIAGGSFYTNGEFNEQLVEQLRERLAMFLSNARSSTFSALVAFMRSSVALVDSLLPARLVQGQRRREEWGVTKLAAAASAPHGSSALALTNALSDLGGASFTDEDISQLVATLECEDKVARIRTGTETTFVWNQSENLRLLDSVPCIGCPLLGDCSADGRVNPKECTYLSHWLGLDADAEMQEEEIDD</sequence>
<evidence type="ECO:0000256" key="4">
    <source>
        <dbReference type="ARBA" id="ARBA00023163"/>
    </source>
</evidence>
<comment type="similarity">
    <text evidence="2 6">Belongs to the eukaryotic RPC34/RPC39 RNA polymerase subunit family.</text>
</comment>
<dbReference type="InterPro" id="IPR016049">
    <property type="entry name" value="RNA_pol_Rpc34-like"/>
</dbReference>
<dbReference type="OrthoDB" id="613763at2759"/>
<dbReference type="Gene3D" id="1.10.10.10">
    <property type="entry name" value="Winged helix-like DNA-binding domain superfamily/Winged helix DNA-binding domain"/>
    <property type="match status" value="1"/>
</dbReference>
<dbReference type="InterPro" id="IPR036388">
    <property type="entry name" value="WH-like_DNA-bd_sf"/>
</dbReference>
<dbReference type="InterPro" id="IPR007832">
    <property type="entry name" value="RNA_pol_Rpc34"/>
</dbReference>
<reference evidence="8" key="1">
    <citation type="submission" date="2013-10" db="EMBL/GenBank/DDBJ databases">
        <title>Genomic analysis of the causative agents of coccidiosis in chickens.</title>
        <authorList>
            <person name="Reid A.J."/>
            <person name="Blake D."/>
            <person name="Billington K."/>
            <person name="Browne H."/>
            <person name="Dunn M."/>
            <person name="Hung S."/>
            <person name="Kawahara F."/>
            <person name="Miranda-Saavedra D."/>
            <person name="Mourier T."/>
            <person name="Nagra H."/>
            <person name="Otto T.D."/>
            <person name="Rawlings N."/>
            <person name="Sanchez A."/>
            <person name="Sanders M."/>
            <person name="Subramaniam C."/>
            <person name="Tay Y."/>
            <person name="Dear P."/>
            <person name="Doerig C."/>
            <person name="Gruber A."/>
            <person name="Parkinson J."/>
            <person name="Shirley M."/>
            <person name="Wan K.L."/>
            <person name="Berriman M."/>
            <person name="Tomley F."/>
            <person name="Pain A."/>
        </authorList>
    </citation>
    <scope>NUCLEOTIDE SEQUENCE [LARGE SCALE GENOMIC DNA]</scope>
    <source>
        <strain evidence="8">Houghton</strain>
    </source>
</reference>
<dbReference type="PANTHER" id="PTHR12780">
    <property type="entry name" value="RNA POLYMERASE III DNA DIRECTED , 39KD SUBUNIT-RELATED"/>
    <property type="match status" value="1"/>
</dbReference>
<protein>
    <recommendedName>
        <fullName evidence="6">DNA-directed RNA polymerase III subunit RPC6</fullName>
        <shortName evidence="6">RNA polymerase III subunit C6</shortName>
    </recommendedName>
</protein>
<keyword evidence="9" id="KW-1185">Reference proteome</keyword>
<dbReference type="AlphaFoldDB" id="U6LUD1"/>
<dbReference type="VEuPathDB" id="ToxoDB:EBH_0059200"/>
<comment type="subcellular location">
    <subcellularLocation>
        <location evidence="1 6">Nucleus</location>
    </subcellularLocation>
</comment>
<keyword evidence="4 6" id="KW-0804">Transcription</keyword>
<feature type="compositionally biased region" description="Gly residues" evidence="7">
    <location>
        <begin position="19"/>
        <end position="29"/>
    </location>
</feature>
<dbReference type="Proteomes" id="UP000030750">
    <property type="component" value="Unassembled WGS sequence"/>
</dbReference>
<dbReference type="SUPFAM" id="SSF46785">
    <property type="entry name" value="Winged helix' DNA-binding domain"/>
    <property type="match status" value="1"/>
</dbReference>
<evidence type="ECO:0000256" key="6">
    <source>
        <dbReference type="PIRNR" id="PIRNR028763"/>
    </source>
</evidence>
<dbReference type="GO" id="GO:0005666">
    <property type="term" value="C:RNA polymerase III complex"/>
    <property type="evidence" value="ECO:0007669"/>
    <property type="project" value="UniProtKB-UniRule"/>
</dbReference>
<dbReference type="InterPro" id="IPR036390">
    <property type="entry name" value="WH_DNA-bd_sf"/>
</dbReference>
<reference evidence="8" key="2">
    <citation type="submission" date="2013-10" db="EMBL/GenBank/DDBJ databases">
        <authorList>
            <person name="Aslett M."/>
        </authorList>
    </citation>
    <scope>NUCLEOTIDE SEQUENCE [LARGE SCALE GENOMIC DNA]</scope>
    <source>
        <strain evidence="8">Houghton</strain>
    </source>
</reference>
<gene>
    <name evidence="8" type="ORF">EBH_0059200</name>
</gene>
<name>U6LUD1_9EIME</name>
<dbReference type="PIRSF" id="PIRSF028763">
    <property type="entry name" value="RNA_pol_Rpc34"/>
    <property type="match status" value="1"/>
</dbReference>
<comment type="function">
    <text evidence="6">DNA-dependent RNA polymerase catalyzes the transcription of DNA into RNA using the four ribonucleoside triphosphates as substrates. Specific peripheric component of RNA polymerase III which synthesizes small RNAs, such as 5S rRNA and tRNAs.</text>
</comment>
<proteinExistence type="inferred from homology"/>
<dbReference type="GO" id="GO:0006383">
    <property type="term" value="P:transcription by RNA polymerase III"/>
    <property type="evidence" value="ECO:0007669"/>
    <property type="project" value="UniProtKB-UniRule"/>
</dbReference>
<evidence type="ECO:0000256" key="1">
    <source>
        <dbReference type="ARBA" id="ARBA00004123"/>
    </source>
</evidence>